<proteinExistence type="predicted"/>
<accession>A0AB35U2H4</accession>
<reference evidence="2 3" key="1">
    <citation type="submission" date="2022-03" db="EMBL/GenBank/DDBJ databases">
        <title>Novel taxa within the pig intestine.</title>
        <authorList>
            <person name="Wylensek D."/>
            <person name="Bishof K."/>
            <person name="Afrizal A."/>
            <person name="Clavel T."/>
        </authorList>
    </citation>
    <scope>NUCLEOTIDE SEQUENCE [LARGE SCALE GENOMIC DNA]</scope>
    <source>
        <strain evidence="2 3">CLA-KB-P133</strain>
    </source>
</reference>
<dbReference type="RefSeq" id="WP_370595587.1">
    <property type="nucleotide sequence ID" value="NZ_JALBUR010000004.1"/>
</dbReference>
<sequence>MNNLTSDNKNKKKHSKLSICMTVATAMIIGLTSAFGLSRINAAENEKNIKTITVTKKWEGDTGKENLRPDNVQINMEIEEKKQKSDFNYAVSVYGIGQDVDENGKVMGLTFGPATGDDYSSKSVSHTPSGNTTGDNAIDGQSHAHRCIHDDTWSQIIYWNSVDPDVYEQCIGSGDTLSCTKAVPITMNDTIGSLTQHGNNTMIGDGYSTFTRSELKDEYTIWNPASVESAYNNETYNNTADAWGTTKSGWAGSRIRAVLNGTDDTTDKDVANGVHDGAFGYYGDGAANGPKDRGQVTDISNVTSSNALISCFPEELQQAIGKKAVKADTQWNKTDGSSLKTTYDKLWLFSFSELYPVRTNTAASWQRGNQIYEGVENDYSRSDESHKGMYQRNVALGAQNLGLKNGESQDKARAHWVTWNYVQSKFQIKYGSSRWCWLRSTGTDDSNLAGYVYYSGSLGSAPGPFYRGSLAPGFSLAR</sequence>
<name>A0AB35U2H4_9FIRM</name>
<keyword evidence="3" id="KW-1185">Reference proteome</keyword>
<evidence type="ECO:0000259" key="1">
    <source>
        <dbReference type="Pfam" id="PF19789"/>
    </source>
</evidence>
<evidence type="ECO:0000313" key="2">
    <source>
        <dbReference type="EMBL" id="MDX8419035.1"/>
    </source>
</evidence>
<dbReference type="Pfam" id="PF19789">
    <property type="entry name" value="DUF6273"/>
    <property type="match status" value="1"/>
</dbReference>
<dbReference type="AlphaFoldDB" id="A0AB35U2H4"/>
<dbReference type="Proteomes" id="UP001286174">
    <property type="component" value="Unassembled WGS sequence"/>
</dbReference>
<organism evidence="2 3">
    <name type="scientific">Grylomicrobium aquisgranensis</name>
    <dbReference type="NCBI Taxonomy" id="2926318"/>
    <lineage>
        <taxon>Bacteria</taxon>
        <taxon>Bacillati</taxon>
        <taxon>Bacillota</taxon>
        <taxon>Erysipelotrichia</taxon>
        <taxon>Erysipelotrichales</taxon>
        <taxon>Erysipelotrichaceae</taxon>
        <taxon>Grylomicrobium</taxon>
    </lineage>
</organism>
<feature type="domain" description="DUF6273" evidence="1">
    <location>
        <begin position="245"/>
        <end position="461"/>
    </location>
</feature>
<dbReference type="InterPro" id="IPR046240">
    <property type="entry name" value="DUF6273"/>
</dbReference>
<comment type="caution">
    <text evidence="2">The sequence shown here is derived from an EMBL/GenBank/DDBJ whole genome shotgun (WGS) entry which is preliminary data.</text>
</comment>
<protein>
    <submittedName>
        <fullName evidence="2">DUF6273 domain-containing protein</fullName>
    </submittedName>
</protein>
<evidence type="ECO:0000313" key="3">
    <source>
        <dbReference type="Proteomes" id="UP001286174"/>
    </source>
</evidence>
<gene>
    <name evidence="2" type="ORF">MOZ60_02880</name>
</gene>
<dbReference type="EMBL" id="JALBUR010000004">
    <property type="protein sequence ID" value="MDX8419035.1"/>
    <property type="molecule type" value="Genomic_DNA"/>
</dbReference>